<dbReference type="SUPFAM" id="SSF82549">
    <property type="entry name" value="DAK1/DegV-like"/>
    <property type="match status" value="1"/>
</dbReference>
<dbReference type="Proteomes" id="UP000278632">
    <property type="component" value="Unassembled WGS sequence"/>
</dbReference>
<dbReference type="PANTHER" id="PTHR33434">
    <property type="entry name" value="DEGV DOMAIN-CONTAINING PROTEIN DR_1986-RELATED"/>
    <property type="match status" value="1"/>
</dbReference>
<evidence type="ECO:0000313" key="3">
    <source>
        <dbReference type="Proteomes" id="UP000278632"/>
    </source>
</evidence>
<dbReference type="NCBIfam" id="TIGR00762">
    <property type="entry name" value="DegV"/>
    <property type="match status" value="1"/>
</dbReference>
<dbReference type="PANTHER" id="PTHR33434:SF2">
    <property type="entry name" value="FATTY ACID-BINDING PROTEIN TM_1468"/>
    <property type="match status" value="1"/>
</dbReference>
<proteinExistence type="predicted"/>
<dbReference type="AlphaFoldDB" id="A0A3N0BE40"/>
<dbReference type="RefSeq" id="WP_123191873.1">
    <property type="nucleotide sequence ID" value="NZ_QICD01000006.1"/>
</dbReference>
<gene>
    <name evidence="2" type="ORF">DMP08_05065</name>
</gene>
<organism evidence="2 3">
    <name type="scientific">Paraeggerthella hongkongensis</name>
    <dbReference type="NCBI Taxonomy" id="230658"/>
    <lineage>
        <taxon>Bacteria</taxon>
        <taxon>Bacillati</taxon>
        <taxon>Actinomycetota</taxon>
        <taxon>Coriobacteriia</taxon>
        <taxon>Eggerthellales</taxon>
        <taxon>Eggerthellaceae</taxon>
        <taxon>Paraeggerthella</taxon>
    </lineage>
</organism>
<dbReference type="GO" id="GO:0008289">
    <property type="term" value="F:lipid binding"/>
    <property type="evidence" value="ECO:0007669"/>
    <property type="project" value="UniProtKB-KW"/>
</dbReference>
<dbReference type="EMBL" id="QICD01000006">
    <property type="protein sequence ID" value="RNL46072.1"/>
    <property type="molecule type" value="Genomic_DNA"/>
</dbReference>
<protein>
    <submittedName>
        <fullName evidence="2">DegV family protein</fullName>
    </submittedName>
</protein>
<dbReference type="OrthoDB" id="9780216at2"/>
<dbReference type="PROSITE" id="PS51482">
    <property type="entry name" value="DEGV"/>
    <property type="match status" value="1"/>
</dbReference>
<dbReference type="Pfam" id="PF02645">
    <property type="entry name" value="DegV"/>
    <property type="match status" value="1"/>
</dbReference>
<dbReference type="InterPro" id="IPR050270">
    <property type="entry name" value="DegV_domain_contain"/>
</dbReference>
<keyword evidence="3" id="KW-1185">Reference proteome</keyword>
<keyword evidence="1" id="KW-0446">Lipid-binding</keyword>
<name>A0A3N0BE40_9ACTN</name>
<dbReference type="Gene3D" id="3.40.50.10170">
    <property type="match status" value="1"/>
</dbReference>
<sequence>MRIVADSSVMYSIEQGAARGMKILPLAVTIDNETWLEYEEITTEDFLARVRAGAMPQSSCPPPHLTLEAYDTEEEVLHITMADGLSGAYGVAHGLAKQAPHPERVHVVNSATLCAPHRALALAAVELAKRCEHAADVIERLRPMIASAHSFLLPEDFEYLRRGGRLTPLAAKFAHLVKAAPVMCQTDDGTRLERLAIARSFKKGVEAVVSELEKRGVGEGHFISVSHADNPEGAGWAMDRLKAAFSGCRFGVYDLGPAFITQGGPACIAIQSIDLKAFPDLAMG</sequence>
<comment type="caution">
    <text evidence="2">The sequence shown here is derived from an EMBL/GenBank/DDBJ whole genome shotgun (WGS) entry which is preliminary data.</text>
</comment>
<dbReference type="Gene3D" id="3.30.1180.10">
    <property type="match status" value="1"/>
</dbReference>
<reference evidence="3" key="1">
    <citation type="submission" date="2018-05" db="EMBL/GenBank/DDBJ databases">
        <title>Genome Sequencing of selected type strains of the family Eggerthellaceae.</title>
        <authorList>
            <person name="Danylec N."/>
            <person name="Stoll D.A."/>
            <person name="Doetsch A."/>
            <person name="Huch M."/>
        </authorList>
    </citation>
    <scope>NUCLEOTIDE SEQUENCE [LARGE SCALE GENOMIC DNA]</scope>
    <source>
        <strain evidence="3">DSM 16106</strain>
    </source>
</reference>
<evidence type="ECO:0000313" key="2">
    <source>
        <dbReference type="EMBL" id="RNL46072.1"/>
    </source>
</evidence>
<evidence type="ECO:0000256" key="1">
    <source>
        <dbReference type="ARBA" id="ARBA00023121"/>
    </source>
</evidence>
<accession>A0A3N0BE40</accession>
<dbReference type="InterPro" id="IPR043168">
    <property type="entry name" value="DegV_C"/>
</dbReference>
<dbReference type="InterPro" id="IPR003797">
    <property type="entry name" value="DegV"/>
</dbReference>